<keyword evidence="2" id="KW-0539">Nucleus</keyword>
<feature type="region of interest" description="Disordered" evidence="3">
    <location>
        <begin position="1"/>
        <end position="43"/>
    </location>
</feature>
<accession>A0AAV1IGK1</accession>
<evidence type="ECO:0000313" key="4">
    <source>
        <dbReference type="EMBL" id="CAK0785590.1"/>
    </source>
</evidence>
<name>A0AAV1IGK1_9CHLO</name>
<dbReference type="SMART" id="SM01385">
    <property type="entry name" value="DSS1_SEM1"/>
    <property type="match status" value="1"/>
</dbReference>
<dbReference type="GO" id="GO:0006406">
    <property type="term" value="P:mRNA export from nucleus"/>
    <property type="evidence" value="ECO:0007669"/>
    <property type="project" value="UniProtKB-UniRule"/>
</dbReference>
<dbReference type="InterPro" id="IPR007834">
    <property type="entry name" value="DSS1_SEM1"/>
</dbReference>
<proteinExistence type="inferred from homology"/>
<feature type="compositionally biased region" description="Acidic residues" evidence="3">
    <location>
        <begin position="15"/>
        <end position="28"/>
    </location>
</feature>
<comment type="function">
    <text evidence="2">Component of the 26S proteasome, a multiprotein complex involved in the ATP-dependent degradation of ubiquitinated proteins.</text>
</comment>
<dbReference type="PANTHER" id="PTHR16771">
    <property type="entry name" value="26 PROTEASOME COMPLEX SUBUNIT DSS1"/>
    <property type="match status" value="1"/>
</dbReference>
<dbReference type="Proteomes" id="UP001314263">
    <property type="component" value="Unassembled WGS sequence"/>
</dbReference>
<keyword evidence="2" id="KW-0647">Proteasome</keyword>
<dbReference type="GO" id="GO:0043248">
    <property type="term" value="P:proteasome assembly"/>
    <property type="evidence" value="ECO:0007669"/>
    <property type="project" value="UniProtKB-UniRule"/>
</dbReference>
<protein>
    <recommendedName>
        <fullName evidence="2">26S proteasome complex subunit SEM1</fullName>
    </recommendedName>
</protein>
<dbReference type="GO" id="GO:0000724">
    <property type="term" value="P:double-strand break repair via homologous recombination"/>
    <property type="evidence" value="ECO:0007669"/>
    <property type="project" value="TreeGrafter"/>
</dbReference>
<dbReference type="AlphaFoldDB" id="A0AAV1IGK1"/>
<comment type="subcellular location">
    <subcellularLocation>
        <location evidence="2">Nucleus</location>
    </subcellularLocation>
</comment>
<dbReference type="GO" id="GO:0008541">
    <property type="term" value="C:proteasome regulatory particle, lid subcomplex"/>
    <property type="evidence" value="ECO:0007669"/>
    <property type="project" value="UniProtKB-UniRule"/>
</dbReference>
<reference evidence="4 5" key="1">
    <citation type="submission" date="2023-10" db="EMBL/GenBank/DDBJ databases">
        <authorList>
            <person name="Maclean D."/>
            <person name="Macfadyen A."/>
        </authorList>
    </citation>
    <scope>NUCLEOTIDE SEQUENCE [LARGE SCALE GENOMIC DNA]</scope>
</reference>
<dbReference type="GO" id="GO:0005634">
    <property type="term" value="C:nucleus"/>
    <property type="evidence" value="ECO:0007669"/>
    <property type="project" value="UniProtKB-SubCell"/>
</dbReference>
<comment type="similarity">
    <text evidence="1 2">Belongs to the DSS1/SEM1 family.</text>
</comment>
<organism evidence="4 5">
    <name type="scientific">Coccomyxa viridis</name>
    <dbReference type="NCBI Taxonomy" id="1274662"/>
    <lineage>
        <taxon>Eukaryota</taxon>
        <taxon>Viridiplantae</taxon>
        <taxon>Chlorophyta</taxon>
        <taxon>core chlorophytes</taxon>
        <taxon>Trebouxiophyceae</taxon>
        <taxon>Trebouxiophyceae incertae sedis</taxon>
        <taxon>Coccomyxaceae</taxon>
        <taxon>Coccomyxa</taxon>
    </lineage>
</organism>
<dbReference type="EMBL" id="CAUYUE010000012">
    <property type="protein sequence ID" value="CAK0785590.1"/>
    <property type="molecule type" value="Genomic_DNA"/>
</dbReference>
<dbReference type="PANTHER" id="PTHR16771:SF0">
    <property type="entry name" value="26S PROTEASOME COMPLEX SUBUNIT SEM1"/>
    <property type="match status" value="1"/>
</dbReference>
<keyword evidence="5" id="KW-1185">Reference proteome</keyword>
<comment type="caution">
    <text evidence="4">The sequence shown here is derived from an EMBL/GenBank/DDBJ whole genome shotgun (WGS) entry which is preliminary data.</text>
</comment>
<evidence type="ECO:0000256" key="3">
    <source>
        <dbReference type="SAM" id="MobiDB-lite"/>
    </source>
</evidence>
<dbReference type="Pfam" id="PF05160">
    <property type="entry name" value="DSS1_SEM1"/>
    <property type="match status" value="1"/>
</dbReference>
<evidence type="ECO:0000313" key="5">
    <source>
        <dbReference type="Proteomes" id="UP001314263"/>
    </source>
</evidence>
<evidence type="ECO:0000256" key="1">
    <source>
        <dbReference type="ARBA" id="ARBA00034491"/>
    </source>
</evidence>
<gene>
    <name evidence="4" type="ORF">CVIRNUC_008800</name>
</gene>
<evidence type="ECO:0000256" key="2">
    <source>
        <dbReference type="RuleBase" id="RU369057"/>
    </source>
</evidence>
<sequence length="74" mass="8411">MGDNAAKSKKPEENVTIEEEDLFEDFPLENETQGIEPGEREKEAELPLWEADWDDEDVGGDFVHHLKAELAKKA</sequence>